<sequence length="86" mass="10099">MIDMQGIVLADNVQQAERNLQELDSVDWAEVKAELEPVEFANAFMDREGYLTLAEDVKDFPAFLQKQCEKDKSSQRFWFAGRYRDY</sequence>
<gene>
    <name evidence="1" type="ORF">FYJ84_08920</name>
</gene>
<keyword evidence="2" id="KW-1185">Reference proteome</keyword>
<accession>A0A6I2UHU0</accession>
<dbReference type="RefSeq" id="WP_154407269.1">
    <property type="nucleotide sequence ID" value="NZ_JBGUUA010000039.1"/>
</dbReference>
<reference evidence="1 2" key="1">
    <citation type="submission" date="2019-08" db="EMBL/GenBank/DDBJ databases">
        <title>In-depth cultivation of the pig gut microbiome towards novel bacterial diversity and tailored functional studies.</title>
        <authorList>
            <person name="Wylensek D."/>
            <person name="Hitch T.C.A."/>
            <person name="Clavel T."/>
        </authorList>
    </citation>
    <scope>NUCLEOTIDE SEQUENCE [LARGE SCALE GENOMIC DNA]</scope>
    <source>
        <strain evidence="1 2">WCA-693-APC-5D-A</strain>
    </source>
</reference>
<organism evidence="1 2">
    <name type="scientific">Anaerovibrio slackiae</name>
    <dbReference type="NCBI Taxonomy" id="2652309"/>
    <lineage>
        <taxon>Bacteria</taxon>
        <taxon>Bacillati</taxon>
        <taxon>Bacillota</taxon>
        <taxon>Negativicutes</taxon>
        <taxon>Selenomonadales</taxon>
        <taxon>Selenomonadaceae</taxon>
        <taxon>Anaerovibrio</taxon>
    </lineage>
</organism>
<name>A0A6I2UHU0_9FIRM</name>
<dbReference type="Proteomes" id="UP000433181">
    <property type="component" value="Unassembled WGS sequence"/>
</dbReference>
<protein>
    <submittedName>
        <fullName evidence="1">Uncharacterized protein</fullName>
    </submittedName>
</protein>
<evidence type="ECO:0000313" key="2">
    <source>
        <dbReference type="Proteomes" id="UP000433181"/>
    </source>
</evidence>
<proteinExistence type="predicted"/>
<dbReference type="GeneID" id="96779039"/>
<dbReference type="AlphaFoldDB" id="A0A6I2UHU0"/>
<comment type="caution">
    <text evidence="1">The sequence shown here is derived from an EMBL/GenBank/DDBJ whole genome shotgun (WGS) entry which is preliminary data.</text>
</comment>
<dbReference type="EMBL" id="VUNR01000016">
    <property type="protein sequence ID" value="MSU09104.1"/>
    <property type="molecule type" value="Genomic_DNA"/>
</dbReference>
<evidence type="ECO:0000313" key="1">
    <source>
        <dbReference type="EMBL" id="MSU09104.1"/>
    </source>
</evidence>